<comment type="caution">
    <text evidence="1">The sequence shown here is derived from an EMBL/GenBank/DDBJ whole genome shotgun (WGS) entry which is preliminary data.</text>
</comment>
<dbReference type="EMBL" id="JAEMUH010000021">
    <property type="protein sequence ID" value="MBJ7552483.1"/>
    <property type="molecule type" value="Genomic_DNA"/>
</dbReference>
<evidence type="ECO:0000313" key="2">
    <source>
        <dbReference type="Proteomes" id="UP000598488"/>
    </source>
</evidence>
<sequence>MKSENYRRTQQMLAQLVDQTLYPSGTVWNDIARFVRAHPEISHYTLTQLEQYIGKKGFTLLTAALRLSMPPYDLFEASFELTDSKEAIIVLSIKDYQQCALNGGFKDSNGTFISIEQINQNSVIHLIVKKA</sequence>
<keyword evidence="2" id="KW-1185">Reference proteome</keyword>
<proteinExistence type="predicted"/>
<reference evidence="1 2" key="1">
    <citation type="submission" date="2020-12" db="EMBL/GenBank/DDBJ databases">
        <title>Comparative genome analysis of fungal antagonists Marinomonas ostreistagni 398 and M. spartinae 468.</title>
        <authorList>
            <person name="Fields J.L."/>
            <person name="Mavrodi O.V."/>
            <person name="Biber P.D."/>
            <person name="Indest K.J."/>
            <person name="Mavrodi D.V."/>
        </authorList>
    </citation>
    <scope>NUCLEOTIDE SEQUENCE [LARGE SCALE GENOMIC DNA]</scope>
    <source>
        <strain evidence="1 2">USM7</strain>
    </source>
</reference>
<accession>A0ABS0ZGC1</accession>
<gene>
    <name evidence="1" type="ORF">JHD44_17515</name>
</gene>
<dbReference type="Proteomes" id="UP000598488">
    <property type="component" value="Unassembled WGS sequence"/>
</dbReference>
<organism evidence="1 2">
    <name type="scientific">Marinomonas ostreistagni</name>
    <dbReference type="NCBI Taxonomy" id="359209"/>
    <lineage>
        <taxon>Bacteria</taxon>
        <taxon>Pseudomonadati</taxon>
        <taxon>Pseudomonadota</taxon>
        <taxon>Gammaproteobacteria</taxon>
        <taxon>Oceanospirillales</taxon>
        <taxon>Oceanospirillaceae</taxon>
        <taxon>Marinomonas</taxon>
    </lineage>
</organism>
<dbReference type="RefSeq" id="WP_199464027.1">
    <property type="nucleotide sequence ID" value="NZ_JAEMUH010000021.1"/>
</dbReference>
<evidence type="ECO:0000313" key="1">
    <source>
        <dbReference type="EMBL" id="MBJ7552483.1"/>
    </source>
</evidence>
<protein>
    <submittedName>
        <fullName evidence="1">Uncharacterized protein</fullName>
    </submittedName>
</protein>
<name>A0ABS0ZGC1_9GAMM</name>